<dbReference type="InterPro" id="IPR017871">
    <property type="entry name" value="ABC_transporter-like_CS"/>
</dbReference>
<dbReference type="GO" id="GO:0016887">
    <property type="term" value="F:ATP hydrolysis activity"/>
    <property type="evidence" value="ECO:0007669"/>
    <property type="project" value="InterPro"/>
</dbReference>
<name>A0A3S8RU79_9BACL</name>
<evidence type="ECO:0000313" key="6">
    <source>
        <dbReference type="EMBL" id="AZK46705.1"/>
    </source>
</evidence>
<dbReference type="SMART" id="SM00382">
    <property type="entry name" value="AAA"/>
    <property type="match status" value="1"/>
</dbReference>
<keyword evidence="4 6" id="KW-0067">ATP-binding</keyword>
<evidence type="ECO:0000256" key="4">
    <source>
        <dbReference type="ARBA" id="ARBA00022840"/>
    </source>
</evidence>
<proteinExistence type="inferred from homology"/>
<evidence type="ECO:0000259" key="5">
    <source>
        <dbReference type="PROSITE" id="PS50893"/>
    </source>
</evidence>
<dbReference type="InterPro" id="IPR003593">
    <property type="entry name" value="AAA+_ATPase"/>
</dbReference>
<dbReference type="KEGG" id="plen:EIM92_11525"/>
<dbReference type="InterPro" id="IPR003439">
    <property type="entry name" value="ABC_transporter-like_ATP-bd"/>
</dbReference>
<dbReference type="Gene3D" id="3.40.50.300">
    <property type="entry name" value="P-loop containing nucleotide triphosphate hydrolases"/>
    <property type="match status" value="1"/>
</dbReference>
<keyword evidence="7" id="KW-1185">Reference proteome</keyword>
<dbReference type="EMBL" id="CP034248">
    <property type="protein sequence ID" value="AZK46705.1"/>
    <property type="molecule type" value="Genomic_DNA"/>
</dbReference>
<gene>
    <name evidence="6" type="ORF">EIM92_11525</name>
</gene>
<keyword evidence="3" id="KW-0547">Nucleotide-binding</keyword>
<dbReference type="PANTHER" id="PTHR43335">
    <property type="entry name" value="ABC TRANSPORTER, ATP-BINDING PROTEIN"/>
    <property type="match status" value="1"/>
</dbReference>
<evidence type="ECO:0000256" key="2">
    <source>
        <dbReference type="ARBA" id="ARBA00022448"/>
    </source>
</evidence>
<dbReference type="PROSITE" id="PS00211">
    <property type="entry name" value="ABC_TRANSPORTER_1"/>
    <property type="match status" value="1"/>
</dbReference>
<sequence length="334" mass="37060">MNNLNFNHSSNLLIDSCYSTSNGEVRGVFFVQTIFEAKGLTQRYGSSLVLQDIQMSIQAGDIYGFIGENGAGKTTLMRIIAGLVFPTRGEISLFGKSGKELRSARRSVGFLIEVPALYPHMTAQQNLTFYSRVFGVDDASRIVEVLEIVSLREVGDKRVSEYSFGMRQRLGIAIALLNNPKFLVLDEPINGLDPSGIVEMRKILEYLAKEKGVTILISSHILSELQLLATKFGFIHKGRLVKEISSEELLKSAASQICVRTPKPVEVMHILKEKLNIATVALMNNGEIQIPKDSMELEKLMTFFLQQGIPIEGLHLSAPNLESYYMDLIGGRVS</sequence>
<evidence type="ECO:0000256" key="3">
    <source>
        <dbReference type="ARBA" id="ARBA00022741"/>
    </source>
</evidence>
<keyword evidence="2" id="KW-0813">Transport</keyword>
<dbReference type="GO" id="GO:0005524">
    <property type="term" value="F:ATP binding"/>
    <property type="evidence" value="ECO:0007669"/>
    <property type="project" value="UniProtKB-KW"/>
</dbReference>
<reference evidence="6 7" key="1">
    <citation type="submission" date="2018-11" db="EMBL/GenBank/DDBJ databases">
        <title>Genome sequencing of Paenibacillus lentus DSM25539(T).</title>
        <authorList>
            <person name="Kook J.-K."/>
            <person name="Park S.-N."/>
            <person name="Lim Y.K."/>
        </authorList>
    </citation>
    <scope>NUCLEOTIDE SEQUENCE [LARGE SCALE GENOMIC DNA]</scope>
    <source>
        <strain evidence="6 7">DSM 25539</strain>
    </source>
</reference>
<dbReference type="PROSITE" id="PS50893">
    <property type="entry name" value="ABC_TRANSPORTER_2"/>
    <property type="match status" value="1"/>
</dbReference>
<dbReference type="AlphaFoldDB" id="A0A3S8RU79"/>
<dbReference type="Proteomes" id="UP000273145">
    <property type="component" value="Chromosome"/>
</dbReference>
<dbReference type="OrthoDB" id="9804819at2"/>
<dbReference type="InterPro" id="IPR027417">
    <property type="entry name" value="P-loop_NTPase"/>
</dbReference>
<dbReference type="PANTHER" id="PTHR43335:SF8">
    <property type="entry name" value="ABC TRANSPORTER, ATP-BINDING PROTEIN"/>
    <property type="match status" value="1"/>
</dbReference>
<dbReference type="SUPFAM" id="SSF52540">
    <property type="entry name" value="P-loop containing nucleoside triphosphate hydrolases"/>
    <property type="match status" value="1"/>
</dbReference>
<comment type="similarity">
    <text evidence="1">Belongs to the ABC transporter superfamily.</text>
</comment>
<dbReference type="Pfam" id="PF00005">
    <property type="entry name" value="ABC_tran"/>
    <property type="match status" value="1"/>
</dbReference>
<accession>A0A3S8RU79</accession>
<feature type="domain" description="ABC transporter" evidence="5">
    <location>
        <begin position="35"/>
        <end position="262"/>
    </location>
</feature>
<protein>
    <submittedName>
        <fullName evidence="6">ATP-binding cassette domain-containing protein</fullName>
    </submittedName>
</protein>
<organism evidence="6 7">
    <name type="scientific">Paenibacillus lentus</name>
    <dbReference type="NCBI Taxonomy" id="1338368"/>
    <lineage>
        <taxon>Bacteria</taxon>
        <taxon>Bacillati</taxon>
        <taxon>Bacillota</taxon>
        <taxon>Bacilli</taxon>
        <taxon>Bacillales</taxon>
        <taxon>Paenibacillaceae</taxon>
        <taxon>Paenibacillus</taxon>
    </lineage>
</organism>
<evidence type="ECO:0000256" key="1">
    <source>
        <dbReference type="ARBA" id="ARBA00005417"/>
    </source>
</evidence>
<evidence type="ECO:0000313" key="7">
    <source>
        <dbReference type="Proteomes" id="UP000273145"/>
    </source>
</evidence>